<name>A0ABQ7V7M2_SOLTU</name>
<comment type="cofactor">
    <cofactor evidence="1">
        <name>heme</name>
        <dbReference type="ChEBI" id="CHEBI:30413"/>
    </cofactor>
</comment>
<comment type="caution">
    <text evidence="4">The sequence shown here is derived from an EMBL/GenBank/DDBJ whole genome shotgun (WGS) entry which is preliminary data.</text>
</comment>
<dbReference type="Proteomes" id="UP000826656">
    <property type="component" value="Unassembled WGS sequence"/>
</dbReference>
<feature type="chain" id="PRO_5046653821" description="catalase" evidence="3">
    <location>
        <begin position="19"/>
        <end position="145"/>
    </location>
</feature>
<gene>
    <name evidence="4" type="ORF">KY290_022904</name>
</gene>
<dbReference type="InterPro" id="IPR018028">
    <property type="entry name" value="Catalase"/>
</dbReference>
<dbReference type="EMBL" id="JAIVGD010000015">
    <property type="protein sequence ID" value="KAH0759411.1"/>
    <property type="molecule type" value="Genomic_DNA"/>
</dbReference>
<dbReference type="SUPFAM" id="SSF56634">
    <property type="entry name" value="Heme-dependent catalase-like"/>
    <property type="match status" value="1"/>
</dbReference>
<keyword evidence="5" id="KW-1185">Reference proteome</keyword>
<accession>A0ABQ7V7M2</accession>
<evidence type="ECO:0000313" key="4">
    <source>
        <dbReference type="EMBL" id="KAH0759411.1"/>
    </source>
</evidence>
<dbReference type="EC" id="1.11.1.6" evidence="2"/>
<dbReference type="PANTHER" id="PTHR11465:SF23">
    <property type="entry name" value="CATALASE-2"/>
    <property type="match status" value="1"/>
</dbReference>
<dbReference type="InterPro" id="IPR020835">
    <property type="entry name" value="Catalase_sf"/>
</dbReference>
<organism evidence="4 5">
    <name type="scientific">Solanum tuberosum</name>
    <name type="common">Potato</name>
    <dbReference type="NCBI Taxonomy" id="4113"/>
    <lineage>
        <taxon>Eukaryota</taxon>
        <taxon>Viridiplantae</taxon>
        <taxon>Streptophyta</taxon>
        <taxon>Embryophyta</taxon>
        <taxon>Tracheophyta</taxon>
        <taxon>Spermatophyta</taxon>
        <taxon>Magnoliopsida</taxon>
        <taxon>eudicotyledons</taxon>
        <taxon>Gunneridae</taxon>
        <taxon>Pentapetalae</taxon>
        <taxon>asterids</taxon>
        <taxon>lamiids</taxon>
        <taxon>Solanales</taxon>
        <taxon>Solanaceae</taxon>
        <taxon>Solanoideae</taxon>
        <taxon>Solaneae</taxon>
        <taxon>Solanum</taxon>
    </lineage>
</organism>
<feature type="signal peptide" evidence="3">
    <location>
        <begin position="1"/>
        <end position="18"/>
    </location>
</feature>
<protein>
    <recommendedName>
        <fullName evidence="2">catalase</fullName>
        <ecNumber evidence="2">1.11.1.6</ecNumber>
    </recommendedName>
</protein>
<reference evidence="4 5" key="1">
    <citation type="journal article" date="2021" name="bioRxiv">
        <title>Chromosome-scale and haplotype-resolved genome assembly of a tetraploid potato cultivar.</title>
        <authorList>
            <person name="Sun H."/>
            <person name="Jiao W.-B."/>
            <person name="Krause K."/>
            <person name="Campoy J.A."/>
            <person name="Goel M."/>
            <person name="Folz-Donahue K."/>
            <person name="Kukat C."/>
            <person name="Huettel B."/>
            <person name="Schneeberger K."/>
        </authorList>
    </citation>
    <scope>NUCLEOTIDE SEQUENCE [LARGE SCALE GENOMIC DNA]</scope>
    <source>
        <strain evidence="4">SolTubOtavaFocal</strain>
        <tissue evidence="4">Leaves</tissue>
    </source>
</reference>
<keyword evidence="3" id="KW-0732">Signal</keyword>
<proteinExistence type="predicted"/>
<evidence type="ECO:0000313" key="5">
    <source>
        <dbReference type="Proteomes" id="UP000826656"/>
    </source>
</evidence>
<sequence length="145" mass="16688">MTPNTAFVLMISLAFCSAIVVSDIYYSDDKDFPDWDILIPCLEPNYLQPLFNAPTCGCHYNHHEGFMNFMYTNEERIKQFLLALTLKHDKCIIEKENNFKQPGERYRSWAPGQLARKKDLPAVGLRSLSVSQVTHETHTDLSSFP</sequence>
<dbReference type="PANTHER" id="PTHR11465">
    <property type="entry name" value="CATALASE"/>
    <property type="match status" value="1"/>
</dbReference>
<evidence type="ECO:0000256" key="3">
    <source>
        <dbReference type="SAM" id="SignalP"/>
    </source>
</evidence>
<evidence type="ECO:0000256" key="2">
    <source>
        <dbReference type="ARBA" id="ARBA00012314"/>
    </source>
</evidence>
<evidence type="ECO:0000256" key="1">
    <source>
        <dbReference type="ARBA" id="ARBA00001971"/>
    </source>
</evidence>